<proteinExistence type="predicted"/>
<sequence>MPIEPTAAAAGIYDAATALLAPRLSDRDRADPEDLAARVNEAVSATGSFADRWATVRTAPATTRALADDLLTLHLLFPRDVSISRKVSLLGTSPGPELRAALAAGVAPGGTAFQLRRLSQLGYLARAVAAARAGSATAVLSDPIRCRAWLHAVAPHGGHSQREALAHLLHPAAFEPIAVPAVKQRLREALVPDAPTDTDDDAALTVARDRTGHPAERSLLELAPRALTPPRATIGDDDTGGASPGARTSG</sequence>
<dbReference type="AlphaFoldDB" id="A0A411YDG5"/>
<evidence type="ECO:0000256" key="1">
    <source>
        <dbReference type="SAM" id="MobiDB-lite"/>
    </source>
</evidence>
<keyword evidence="3" id="KW-1185">Reference proteome</keyword>
<dbReference type="OrthoDB" id="9768555at2"/>
<dbReference type="RefSeq" id="WP_131154237.1">
    <property type="nucleotide sequence ID" value="NZ_CP036402.1"/>
</dbReference>
<feature type="region of interest" description="Disordered" evidence="1">
    <location>
        <begin position="206"/>
        <end position="250"/>
    </location>
</feature>
<evidence type="ECO:0000313" key="2">
    <source>
        <dbReference type="EMBL" id="QBI19240.1"/>
    </source>
</evidence>
<feature type="compositionally biased region" description="Basic and acidic residues" evidence="1">
    <location>
        <begin position="207"/>
        <end position="219"/>
    </location>
</feature>
<organism evidence="2 3">
    <name type="scientific">Egibacter rhizosphaerae</name>
    <dbReference type="NCBI Taxonomy" id="1670831"/>
    <lineage>
        <taxon>Bacteria</taxon>
        <taxon>Bacillati</taxon>
        <taxon>Actinomycetota</taxon>
        <taxon>Nitriliruptoria</taxon>
        <taxon>Egibacterales</taxon>
        <taxon>Egibacteraceae</taxon>
        <taxon>Egibacter</taxon>
    </lineage>
</organism>
<accession>A0A411YDG5</accession>
<dbReference type="KEGG" id="erz:ER308_06585"/>
<protein>
    <submittedName>
        <fullName evidence="2">Uncharacterized protein</fullName>
    </submittedName>
</protein>
<evidence type="ECO:0000313" key="3">
    <source>
        <dbReference type="Proteomes" id="UP000291469"/>
    </source>
</evidence>
<dbReference type="EMBL" id="CP036402">
    <property type="protein sequence ID" value="QBI19240.1"/>
    <property type="molecule type" value="Genomic_DNA"/>
</dbReference>
<name>A0A411YDG5_9ACTN</name>
<reference evidence="2 3" key="1">
    <citation type="submission" date="2019-01" db="EMBL/GenBank/DDBJ databases">
        <title>Egibacter rhizosphaerae EGI 80759T.</title>
        <authorList>
            <person name="Chen D.-D."/>
            <person name="Tian Y."/>
            <person name="Jiao J.-Y."/>
            <person name="Zhang X.-T."/>
            <person name="Zhang Y.-G."/>
            <person name="Zhang Y."/>
            <person name="Xiao M."/>
            <person name="Shu W.-S."/>
            <person name="Li W.-J."/>
        </authorList>
    </citation>
    <scope>NUCLEOTIDE SEQUENCE [LARGE SCALE GENOMIC DNA]</scope>
    <source>
        <strain evidence="2 3">EGI 80759</strain>
    </source>
</reference>
<dbReference type="Proteomes" id="UP000291469">
    <property type="component" value="Chromosome"/>
</dbReference>
<gene>
    <name evidence="2" type="ORF">ER308_06585</name>
</gene>